<keyword evidence="2" id="KW-1185">Reference proteome</keyword>
<reference evidence="1" key="1">
    <citation type="submission" date="2022-07" db="EMBL/GenBank/DDBJ databases">
        <title>Genome analysis of Parmales, a sister group of diatoms, reveals the evolutionary specialization of diatoms from phago-mixotrophs to photoautotrophs.</title>
        <authorList>
            <person name="Ban H."/>
            <person name="Sato S."/>
            <person name="Yoshikawa S."/>
            <person name="Kazumasa Y."/>
            <person name="Nakamura Y."/>
            <person name="Ichinomiya M."/>
            <person name="Saitoh K."/>
            <person name="Sato N."/>
            <person name="Blanc-Mathieu R."/>
            <person name="Endo H."/>
            <person name="Kuwata A."/>
            <person name="Ogata H."/>
        </authorList>
    </citation>
    <scope>NUCLEOTIDE SEQUENCE</scope>
</reference>
<dbReference type="Proteomes" id="UP001165082">
    <property type="component" value="Unassembled WGS sequence"/>
</dbReference>
<dbReference type="EMBL" id="BRXZ01002037">
    <property type="protein sequence ID" value="GMH52837.1"/>
    <property type="molecule type" value="Genomic_DNA"/>
</dbReference>
<accession>A0A9W6ZK94</accession>
<organism evidence="1 2">
    <name type="scientific">Triparma retinervis</name>
    <dbReference type="NCBI Taxonomy" id="2557542"/>
    <lineage>
        <taxon>Eukaryota</taxon>
        <taxon>Sar</taxon>
        <taxon>Stramenopiles</taxon>
        <taxon>Ochrophyta</taxon>
        <taxon>Bolidophyceae</taxon>
        <taxon>Parmales</taxon>
        <taxon>Triparmaceae</taxon>
        <taxon>Triparma</taxon>
    </lineage>
</organism>
<dbReference type="AlphaFoldDB" id="A0A9W6ZK94"/>
<gene>
    <name evidence="1" type="ORF">TrRE_jg11232</name>
</gene>
<evidence type="ECO:0000313" key="1">
    <source>
        <dbReference type="EMBL" id="GMH52837.1"/>
    </source>
</evidence>
<proteinExistence type="predicted"/>
<protein>
    <submittedName>
        <fullName evidence="1">Uncharacterized protein</fullName>
    </submittedName>
</protein>
<evidence type="ECO:0000313" key="2">
    <source>
        <dbReference type="Proteomes" id="UP001165082"/>
    </source>
</evidence>
<comment type="caution">
    <text evidence="1">The sequence shown here is derived from an EMBL/GenBank/DDBJ whole genome shotgun (WGS) entry which is preliminary data.</text>
</comment>
<name>A0A9W6ZK94_9STRA</name>
<sequence length="226" mass="25060">MTSKVGPEPPPTTEPVSCTELEEAVTASVERLIDKWIPQDASPAEASDAMSEITEISNRISKEYMEGVKIRKRKTKMQRMETRMGDKRGAAVGDAILEDLAGMKDRNDADGELANIGVDPDTFLDYDVSIIEAGWFSIKVMRTMLSHVVWYTLICWGTVWFVAKILEDLTLEKSADKQFGEGHGYTAAELLGMEEFDDPLGADRSRRAITALIISAQTIYWAGSSM</sequence>